<keyword evidence="3" id="KW-1185">Reference proteome</keyword>
<dbReference type="InterPro" id="IPR027417">
    <property type="entry name" value="P-loop_NTPase"/>
</dbReference>
<comment type="caution">
    <text evidence="2">The sequence shown here is derived from an EMBL/GenBank/DDBJ whole genome shotgun (WGS) entry which is preliminary data.</text>
</comment>
<evidence type="ECO:0000259" key="1">
    <source>
        <dbReference type="Pfam" id="PF02492"/>
    </source>
</evidence>
<protein>
    <recommendedName>
        <fullName evidence="1">CobW/HypB/UreG nucleotide-binding domain-containing protein</fullName>
    </recommendedName>
</protein>
<gene>
    <name evidence="2" type="ORF">GH810_06055</name>
</gene>
<proteinExistence type="predicted"/>
<evidence type="ECO:0000313" key="2">
    <source>
        <dbReference type="EMBL" id="MBC3887869.1"/>
    </source>
</evidence>
<reference evidence="2" key="2">
    <citation type="submission" date="2020-10" db="EMBL/GenBank/DDBJ databases">
        <title>Comparative genomics of the Acetobacterium genus.</title>
        <authorList>
            <person name="Marshall C."/>
            <person name="May H."/>
            <person name="Norman S."/>
        </authorList>
    </citation>
    <scope>NUCLEOTIDE SEQUENCE</scope>
    <source>
        <strain evidence="2">DER-2019</strain>
    </source>
</reference>
<reference evidence="2" key="1">
    <citation type="submission" date="2019-10" db="EMBL/GenBank/DDBJ databases">
        <authorList>
            <person name="Ross D.E."/>
            <person name="Gulliver D."/>
        </authorList>
    </citation>
    <scope>NUCLEOTIDE SEQUENCE</scope>
    <source>
        <strain evidence="2">DER-2019</strain>
    </source>
</reference>
<name>A0A923KP79_9FIRM</name>
<organism evidence="2 3">
    <name type="scientific">Acetobacterium paludosum</name>
    <dbReference type="NCBI Taxonomy" id="52693"/>
    <lineage>
        <taxon>Bacteria</taxon>
        <taxon>Bacillati</taxon>
        <taxon>Bacillota</taxon>
        <taxon>Clostridia</taxon>
        <taxon>Eubacteriales</taxon>
        <taxon>Eubacteriaceae</taxon>
        <taxon>Acetobacterium</taxon>
    </lineage>
</organism>
<dbReference type="OrthoDB" id="9808822at2"/>
<dbReference type="EMBL" id="WJBD01000005">
    <property type="protein sequence ID" value="MBC3887869.1"/>
    <property type="molecule type" value="Genomic_DNA"/>
</dbReference>
<dbReference type="InterPro" id="IPR003495">
    <property type="entry name" value="CobW/HypB/UreG_nucleotide-bd"/>
</dbReference>
<evidence type="ECO:0000313" key="3">
    <source>
        <dbReference type="Proteomes" id="UP000616595"/>
    </source>
</evidence>
<dbReference type="AlphaFoldDB" id="A0A923KP79"/>
<dbReference type="Pfam" id="PF02492">
    <property type="entry name" value="cobW"/>
    <property type="match status" value="1"/>
</dbReference>
<dbReference type="Gene3D" id="3.40.50.300">
    <property type="entry name" value="P-loop containing nucleotide triphosphate hydrolases"/>
    <property type="match status" value="1"/>
</dbReference>
<dbReference type="Proteomes" id="UP000616595">
    <property type="component" value="Unassembled WGS sequence"/>
</dbReference>
<sequence>MSIITDAIEDLKNNQGVEIIIAEPVGSCTDLSATINQPLKEKFNEQLIIAPLTVLVDPMKLMDILNETPTELHKSSEYILKKQLEEADIIVINKLDLLVTETLESDSYYT</sequence>
<accession>A0A923KP79</accession>
<feature type="domain" description="CobW/HypB/UreG nucleotide-binding" evidence="1">
    <location>
        <begin position="6"/>
        <end position="102"/>
    </location>
</feature>